<dbReference type="InterPro" id="IPR036866">
    <property type="entry name" value="RibonucZ/Hydroxyglut_hydro"/>
</dbReference>
<dbReference type="RefSeq" id="XP_062632129.1">
    <property type="nucleotide sequence ID" value="XM_062776145.1"/>
</dbReference>
<dbReference type="GeneID" id="87812753"/>
<dbReference type="AlphaFoldDB" id="A0AAF0YGC9"/>
<dbReference type="Gene3D" id="3.60.15.10">
    <property type="entry name" value="Ribonuclease Z/Hydroxyacylglutathione hydrolase-like"/>
    <property type="match status" value="1"/>
</dbReference>
<dbReference type="GO" id="GO:0016787">
    <property type="term" value="F:hydrolase activity"/>
    <property type="evidence" value="ECO:0007669"/>
    <property type="project" value="UniProtKB-KW"/>
</dbReference>
<reference evidence="6" key="1">
    <citation type="submission" date="2023-10" db="EMBL/GenBank/DDBJ databases">
        <authorList>
            <person name="Noh H."/>
        </authorList>
    </citation>
    <scope>NUCLEOTIDE SEQUENCE</scope>
    <source>
        <strain evidence="6">DUCC4014</strain>
    </source>
</reference>
<dbReference type="GO" id="GO:0046872">
    <property type="term" value="F:metal ion binding"/>
    <property type="evidence" value="ECO:0007669"/>
    <property type="project" value="UniProtKB-KW"/>
</dbReference>
<keyword evidence="4" id="KW-0378">Hydrolase</keyword>
<evidence type="ECO:0000256" key="4">
    <source>
        <dbReference type="ARBA" id="ARBA00022801"/>
    </source>
</evidence>
<keyword evidence="6" id="KW-0503">Monooxygenase</keyword>
<evidence type="ECO:0000313" key="6">
    <source>
        <dbReference type="EMBL" id="WOO86103.1"/>
    </source>
</evidence>
<evidence type="ECO:0000256" key="1">
    <source>
        <dbReference type="ARBA" id="ARBA00001947"/>
    </source>
</evidence>
<gene>
    <name evidence="6" type="primary">mpaDE_1</name>
    <name evidence="6" type="ORF">LOC62_07G009592</name>
</gene>
<keyword evidence="6" id="KW-0560">Oxidoreductase</keyword>
<keyword evidence="7" id="KW-1185">Reference proteome</keyword>
<dbReference type="PANTHER" id="PTHR42978:SF2">
    <property type="entry name" value="102 KBASES UNSTABLE REGION: FROM 1 TO 119443"/>
    <property type="match status" value="1"/>
</dbReference>
<dbReference type="EMBL" id="CP086720">
    <property type="protein sequence ID" value="WOO86103.1"/>
    <property type="molecule type" value="Genomic_DNA"/>
</dbReference>
<comment type="cofactor">
    <cofactor evidence="1">
        <name>Zn(2+)</name>
        <dbReference type="ChEBI" id="CHEBI:29105"/>
    </cofactor>
</comment>
<keyword evidence="5" id="KW-0862">Zinc</keyword>
<evidence type="ECO:0000256" key="5">
    <source>
        <dbReference type="ARBA" id="ARBA00022833"/>
    </source>
</evidence>
<dbReference type="PANTHER" id="PTHR42978">
    <property type="entry name" value="QUORUM-QUENCHING LACTONASE YTNP-RELATED-RELATED"/>
    <property type="match status" value="1"/>
</dbReference>
<sequence length="221" mass="23174">MSVVKLSVVKTGQLSSGPVLSYLIEHPSGKNLVYGLGLKSDLSSYPPSTHAEIKAAAAIPPNTDLAWRLEEAERERDTIAGTILPSTHWTHIGAPLHFLPSSEVVVGKGVLASLPGYPVNEAASFLHLDLPDKARTVREVAGKAVVGSREGVDYFGDGSVLVLNGETPGTLDTLVRTVAGPVLLVGAEGRKADDAEVLSTADVALEKRLDAEGPWEVALVA</sequence>
<accession>A0AAF0YGC9</accession>
<evidence type="ECO:0000256" key="3">
    <source>
        <dbReference type="ARBA" id="ARBA00022723"/>
    </source>
</evidence>
<name>A0AAF0YGC9_9TREE</name>
<protein>
    <submittedName>
        <fullName evidence="6">Cytochrome P450 monooxygenase mpaDE</fullName>
    </submittedName>
</protein>
<evidence type="ECO:0000256" key="2">
    <source>
        <dbReference type="ARBA" id="ARBA00007749"/>
    </source>
</evidence>
<organism evidence="6 7">
    <name type="scientific">Vanrija pseudolonga</name>
    <dbReference type="NCBI Taxonomy" id="143232"/>
    <lineage>
        <taxon>Eukaryota</taxon>
        <taxon>Fungi</taxon>
        <taxon>Dikarya</taxon>
        <taxon>Basidiomycota</taxon>
        <taxon>Agaricomycotina</taxon>
        <taxon>Tremellomycetes</taxon>
        <taxon>Trichosporonales</taxon>
        <taxon>Trichosporonaceae</taxon>
        <taxon>Vanrija</taxon>
    </lineage>
</organism>
<dbReference type="InterPro" id="IPR051013">
    <property type="entry name" value="MBL_superfamily_lactonases"/>
</dbReference>
<proteinExistence type="inferred from homology"/>
<dbReference type="Proteomes" id="UP000827549">
    <property type="component" value="Chromosome 7"/>
</dbReference>
<comment type="similarity">
    <text evidence="2">Belongs to the metallo-beta-lactamase superfamily.</text>
</comment>
<keyword evidence="3" id="KW-0479">Metal-binding</keyword>
<dbReference type="GO" id="GO:0004497">
    <property type="term" value="F:monooxygenase activity"/>
    <property type="evidence" value="ECO:0007669"/>
    <property type="project" value="UniProtKB-KW"/>
</dbReference>
<evidence type="ECO:0000313" key="7">
    <source>
        <dbReference type="Proteomes" id="UP000827549"/>
    </source>
</evidence>